<evidence type="ECO:0000313" key="4">
    <source>
        <dbReference type="Proteomes" id="UP000674318"/>
    </source>
</evidence>
<name>A0A836LCF5_9TRYP</name>
<feature type="chain" id="PRO_5032451938" evidence="2">
    <location>
        <begin position="19"/>
        <end position="453"/>
    </location>
</feature>
<dbReference type="RefSeq" id="XP_067754350.1">
    <property type="nucleotide sequence ID" value="XM_067898193.1"/>
</dbReference>
<dbReference type="EMBL" id="JAFJZO010000033">
    <property type="protein sequence ID" value="KAG5495098.1"/>
    <property type="molecule type" value="Genomic_DNA"/>
</dbReference>
<reference evidence="3 4" key="1">
    <citation type="submission" date="2021-02" db="EMBL/GenBank/DDBJ databases">
        <title>Porcisia hertigi Genome sequencing and assembly.</title>
        <authorList>
            <person name="Almutairi H."/>
            <person name="Gatherer D."/>
        </authorList>
    </citation>
    <scope>NUCLEOTIDE SEQUENCE [LARGE SCALE GENOMIC DNA]</scope>
    <source>
        <strain evidence="3 4">C119</strain>
    </source>
</reference>
<dbReference type="Proteomes" id="UP000674318">
    <property type="component" value="Unassembled WGS sequence"/>
</dbReference>
<dbReference type="KEGG" id="phet:94288270"/>
<dbReference type="GeneID" id="94288270"/>
<evidence type="ECO:0000313" key="3">
    <source>
        <dbReference type="EMBL" id="KAG5495098.1"/>
    </source>
</evidence>
<feature type="compositionally biased region" description="Gly residues" evidence="1">
    <location>
        <begin position="171"/>
        <end position="181"/>
    </location>
</feature>
<accession>A0A836LCF5</accession>
<evidence type="ECO:0000256" key="1">
    <source>
        <dbReference type="SAM" id="MobiDB-lite"/>
    </source>
</evidence>
<organism evidence="3 4">
    <name type="scientific">Porcisia hertigi</name>
    <dbReference type="NCBI Taxonomy" id="2761500"/>
    <lineage>
        <taxon>Eukaryota</taxon>
        <taxon>Discoba</taxon>
        <taxon>Euglenozoa</taxon>
        <taxon>Kinetoplastea</taxon>
        <taxon>Metakinetoplastina</taxon>
        <taxon>Trypanosomatida</taxon>
        <taxon>Trypanosomatidae</taxon>
        <taxon>Leishmaniinae</taxon>
        <taxon>Porcisia</taxon>
    </lineage>
</organism>
<protein>
    <submittedName>
        <fullName evidence="3">Uncharacterized protein</fullName>
    </submittedName>
</protein>
<dbReference type="AlphaFoldDB" id="A0A836LCF5"/>
<keyword evidence="2" id="KW-0732">Signal</keyword>
<feature type="signal peptide" evidence="2">
    <location>
        <begin position="1"/>
        <end position="18"/>
    </location>
</feature>
<proteinExistence type="predicted"/>
<gene>
    <name evidence="3" type="ORF">JKF63_02151</name>
</gene>
<keyword evidence="4" id="KW-1185">Reference proteome</keyword>
<comment type="caution">
    <text evidence="3">The sequence shown here is derived from an EMBL/GenBank/DDBJ whole genome shotgun (WGS) entry which is preliminary data.</text>
</comment>
<dbReference type="OrthoDB" id="427480at2759"/>
<evidence type="ECO:0000256" key="2">
    <source>
        <dbReference type="SAM" id="SignalP"/>
    </source>
</evidence>
<sequence>MRWAQQVLPALLAPLLDALRRVVNGVFTVTPTGAGNTNNSNCNTQATGPGIGGAAPGGSCSGVDSGSSAPCCGTRSGVSPSVSASHLATDDAGRSLAAGNAPVENSGYPAFNPALRGVAFRPDMFEELLLSVNEQYVVQPYSGGERASEWQLLHKEARVMSRRRQRASTTGGSGADLGTGGNIWSSRSAGDTAPSGVPLSAGSSPRKRERGVNSSRFNGPNALWYSATEEESIHVEAQGLYPGWSLQCLQEMIGIPLVLRQACVDVDASFCGADMLRWLSPSIASVSSASYEPRCTARGAATGRPLPLPQACPLRAAVCGTTLELPLCLRSGTVEGALEYAPQQCEVLHYWGINKAELFASIQAQKPLEAIQAGSYGEVTREEVISMQKKAHEQAKKMSWTHGMRCPGAHLHARPTNTLAEVWYSLHVCVCLRVRGLLSGGMASLDRHEWPLP</sequence>
<feature type="region of interest" description="Disordered" evidence="1">
    <location>
        <begin position="161"/>
        <end position="213"/>
    </location>
</feature>